<sequence>MKRSISSFANARTSASYGPIAFGARNGLSFERQTLWYGGSDSSGRMIGDPSGRLTM</sequence>
<dbReference type="EMBL" id="CAFBMK010000518">
    <property type="protein sequence ID" value="CAB4962582.1"/>
    <property type="molecule type" value="Genomic_DNA"/>
</dbReference>
<protein>
    <submittedName>
        <fullName evidence="1">Unannotated protein</fullName>
    </submittedName>
</protein>
<proteinExistence type="predicted"/>
<name>A0A6J7L6R8_9ZZZZ</name>
<accession>A0A6J7L6R8</accession>
<dbReference type="AlphaFoldDB" id="A0A6J7L6R8"/>
<gene>
    <name evidence="1" type="ORF">UFOPK3564_04167</name>
</gene>
<evidence type="ECO:0000313" key="1">
    <source>
        <dbReference type="EMBL" id="CAB4962582.1"/>
    </source>
</evidence>
<reference evidence="1" key="1">
    <citation type="submission" date="2020-05" db="EMBL/GenBank/DDBJ databases">
        <authorList>
            <person name="Chiriac C."/>
            <person name="Salcher M."/>
            <person name="Ghai R."/>
            <person name="Kavagutti S V."/>
        </authorList>
    </citation>
    <scope>NUCLEOTIDE SEQUENCE</scope>
</reference>
<organism evidence="1">
    <name type="scientific">freshwater metagenome</name>
    <dbReference type="NCBI Taxonomy" id="449393"/>
    <lineage>
        <taxon>unclassified sequences</taxon>
        <taxon>metagenomes</taxon>
        <taxon>ecological metagenomes</taxon>
    </lineage>
</organism>